<sequence>MEILDIIWWIAIIALFALSYAGVIFPVIPAPVVLWAGFFVYQFGLNSDELTWVFWLSMAILTIVLIVADIIANSYFVKRYGGSKLGEWTAAAGVIVGSFVIPPFGIIVVPAVAVFVVELMQNRQVMEALRAVFGSLIGFLSGALAKFVVVTIMVIWFFTVIIF</sequence>
<name>A0ABT9VEG2_9BACI</name>
<proteinExistence type="predicted"/>
<evidence type="ECO:0000313" key="3">
    <source>
        <dbReference type="Proteomes" id="UP001224359"/>
    </source>
</evidence>
<feature type="transmembrane region" description="Helical" evidence="1">
    <location>
        <begin position="52"/>
        <end position="76"/>
    </location>
</feature>
<keyword evidence="1" id="KW-0812">Transmembrane</keyword>
<evidence type="ECO:0000256" key="1">
    <source>
        <dbReference type="SAM" id="Phobius"/>
    </source>
</evidence>
<keyword evidence="1" id="KW-1133">Transmembrane helix</keyword>
<keyword evidence="3" id="KW-1185">Reference proteome</keyword>
<dbReference type="Proteomes" id="UP001224359">
    <property type="component" value="Unassembled WGS sequence"/>
</dbReference>
<dbReference type="PANTHER" id="PTHR39165">
    <property type="entry name" value="IG HYPOTHETICAL 17883"/>
    <property type="match status" value="1"/>
</dbReference>
<reference evidence="2 3" key="1">
    <citation type="submission" date="2023-07" db="EMBL/GenBank/DDBJ databases">
        <title>Genomic Encyclopedia of Type Strains, Phase IV (KMG-IV): sequencing the most valuable type-strain genomes for metagenomic binning, comparative biology and taxonomic classification.</title>
        <authorList>
            <person name="Goeker M."/>
        </authorList>
    </citation>
    <scope>NUCLEOTIDE SEQUENCE [LARGE SCALE GENOMIC DNA]</scope>
    <source>
        <strain evidence="2 3">DSM 16460</strain>
    </source>
</reference>
<feature type="transmembrane region" description="Helical" evidence="1">
    <location>
        <begin position="88"/>
        <end position="116"/>
    </location>
</feature>
<dbReference type="InterPro" id="IPR007403">
    <property type="entry name" value="DUF456"/>
</dbReference>
<gene>
    <name evidence="2" type="ORF">J2S77_001316</name>
</gene>
<comment type="caution">
    <text evidence="2">The sequence shown here is derived from an EMBL/GenBank/DDBJ whole genome shotgun (WGS) entry which is preliminary data.</text>
</comment>
<feature type="transmembrane region" description="Helical" evidence="1">
    <location>
        <begin position="7"/>
        <end position="40"/>
    </location>
</feature>
<organism evidence="2 3">
    <name type="scientific">Alkalibacillus salilacus</name>
    <dbReference type="NCBI Taxonomy" id="284582"/>
    <lineage>
        <taxon>Bacteria</taxon>
        <taxon>Bacillati</taxon>
        <taxon>Bacillota</taxon>
        <taxon>Bacilli</taxon>
        <taxon>Bacillales</taxon>
        <taxon>Bacillaceae</taxon>
        <taxon>Alkalibacillus</taxon>
    </lineage>
</organism>
<feature type="transmembrane region" description="Helical" evidence="1">
    <location>
        <begin position="136"/>
        <end position="162"/>
    </location>
</feature>
<keyword evidence="1" id="KW-0472">Membrane</keyword>
<evidence type="ECO:0000313" key="2">
    <source>
        <dbReference type="EMBL" id="MDQ0159352.1"/>
    </source>
</evidence>
<protein>
    <submittedName>
        <fullName evidence="2">Uncharacterized protein YqgC (DUF456 family)</fullName>
    </submittedName>
</protein>
<dbReference type="EMBL" id="JAUSTQ010000004">
    <property type="protein sequence ID" value="MDQ0159352.1"/>
    <property type="molecule type" value="Genomic_DNA"/>
</dbReference>
<accession>A0ABT9VEG2</accession>
<dbReference type="Pfam" id="PF04306">
    <property type="entry name" value="DUF456"/>
    <property type="match status" value="1"/>
</dbReference>
<dbReference type="PANTHER" id="PTHR39165:SF1">
    <property type="entry name" value="DUF456 DOMAIN-CONTAINING PROTEIN"/>
    <property type="match status" value="1"/>
</dbReference>
<dbReference type="RefSeq" id="WP_306975762.1">
    <property type="nucleotide sequence ID" value="NZ_JAUSTQ010000004.1"/>
</dbReference>